<feature type="compositionally biased region" description="Basic and acidic residues" evidence="1">
    <location>
        <begin position="76"/>
        <end position="88"/>
    </location>
</feature>
<evidence type="ECO:0000256" key="1">
    <source>
        <dbReference type="SAM" id="MobiDB-lite"/>
    </source>
</evidence>
<dbReference type="EMBL" id="NMUH01000635">
    <property type="protein sequence ID" value="MQL82501.1"/>
    <property type="molecule type" value="Genomic_DNA"/>
</dbReference>
<accession>A0A843UGH2</accession>
<feature type="region of interest" description="Disordered" evidence="1">
    <location>
        <begin position="56"/>
        <end position="90"/>
    </location>
</feature>
<organism evidence="2 3">
    <name type="scientific">Colocasia esculenta</name>
    <name type="common">Wild taro</name>
    <name type="synonym">Arum esculentum</name>
    <dbReference type="NCBI Taxonomy" id="4460"/>
    <lineage>
        <taxon>Eukaryota</taxon>
        <taxon>Viridiplantae</taxon>
        <taxon>Streptophyta</taxon>
        <taxon>Embryophyta</taxon>
        <taxon>Tracheophyta</taxon>
        <taxon>Spermatophyta</taxon>
        <taxon>Magnoliopsida</taxon>
        <taxon>Liliopsida</taxon>
        <taxon>Araceae</taxon>
        <taxon>Aroideae</taxon>
        <taxon>Colocasieae</taxon>
        <taxon>Colocasia</taxon>
    </lineage>
</organism>
<dbReference type="Proteomes" id="UP000652761">
    <property type="component" value="Unassembled WGS sequence"/>
</dbReference>
<sequence>VGGERVVGGDLLPFLHLHHRQEYLFNFRYVIMVSYFYPYRTHDLCISTIDNSIRPTTSASPSQMASGFTPPPSELVHADDETSHHEGEASYSGTMQVVWINEGNKIEPTQASQFITKTIQAQFSGPIHRFFDFLMDVQDLLYAMFMRNYRFTELSDESHDRSAWTSTAKANFKHLLYNIR</sequence>
<feature type="non-terminal residue" evidence="2">
    <location>
        <position position="180"/>
    </location>
</feature>
<feature type="compositionally biased region" description="Polar residues" evidence="1">
    <location>
        <begin position="56"/>
        <end position="66"/>
    </location>
</feature>
<evidence type="ECO:0000313" key="2">
    <source>
        <dbReference type="EMBL" id="MQL82501.1"/>
    </source>
</evidence>
<dbReference type="AlphaFoldDB" id="A0A843UGH2"/>
<name>A0A843UGH2_COLES</name>
<evidence type="ECO:0000313" key="3">
    <source>
        <dbReference type="Proteomes" id="UP000652761"/>
    </source>
</evidence>
<protein>
    <submittedName>
        <fullName evidence="2">Uncharacterized protein</fullName>
    </submittedName>
</protein>
<reference evidence="2" key="1">
    <citation type="submission" date="2017-07" db="EMBL/GenBank/DDBJ databases">
        <title>Taro Niue Genome Assembly and Annotation.</title>
        <authorList>
            <person name="Atibalentja N."/>
            <person name="Keating K."/>
            <person name="Fields C.J."/>
        </authorList>
    </citation>
    <scope>NUCLEOTIDE SEQUENCE</scope>
    <source>
        <strain evidence="2">Niue_2</strain>
        <tissue evidence="2">Leaf</tissue>
    </source>
</reference>
<keyword evidence="3" id="KW-1185">Reference proteome</keyword>
<comment type="caution">
    <text evidence="2">The sequence shown here is derived from an EMBL/GenBank/DDBJ whole genome shotgun (WGS) entry which is preliminary data.</text>
</comment>
<proteinExistence type="predicted"/>
<gene>
    <name evidence="2" type="ORF">Taro_014972</name>
</gene>